<name>A0A0R1QLK1_9LACO</name>
<reference evidence="1 2" key="1">
    <citation type="journal article" date="2015" name="Genome Announc.">
        <title>Expanding the biotechnology potential of lactobacilli through comparative genomics of 213 strains and associated genera.</title>
        <authorList>
            <person name="Sun Z."/>
            <person name="Harris H.M."/>
            <person name="McCann A."/>
            <person name="Guo C."/>
            <person name="Argimon S."/>
            <person name="Zhang W."/>
            <person name="Yang X."/>
            <person name="Jeffery I.B."/>
            <person name="Cooney J.C."/>
            <person name="Kagawa T.F."/>
            <person name="Liu W."/>
            <person name="Song Y."/>
            <person name="Salvetti E."/>
            <person name="Wrobel A."/>
            <person name="Rasinkangas P."/>
            <person name="Parkhill J."/>
            <person name="Rea M.C."/>
            <person name="O'Sullivan O."/>
            <person name="Ritari J."/>
            <person name="Douillard F.P."/>
            <person name="Paul Ross R."/>
            <person name="Yang R."/>
            <person name="Briner A.E."/>
            <person name="Felis G.E."/>
            <person name="de Vos W.M."/>
            <person name="Barrangou R."/>
            <person name="Klaenhammer T.R."/>
            <person name="Caufield P.W."/>
            <person name="Cui Y."/>
            <person name="Zhang H."/>
            <person name="O'Toole P.W."/>
        </authorList>
    </citation>
    <scope>NUCLEOTIDE SEQUENCE [LARGE SCALE GENOMIC DNA]</scope>
    <source>
        <strain evidence="1 2">DSM 14500</strain>
    </source>
</reference>
<organism evidence="1 2">
    <name type="scientific">Companilactobacillus mindensis DSM 14500</name>
    <dbReference type="NCBI Taxonomy" id="1423770"/>
    <lineage>
        <taxon>Bacteria</taxon>
        <taxon>Bacillati</taxon>
        <taxon>Bacillota</taxon>
        <taxon>Bacilli</taxon>
        <taxon>Lactobacillales</taxon>
        <taxon>Lactobacillaceae</taxon>
        <taxon>Companilactobacillus</taxon>
    </lineage>
</organism>
<dbReference type="AlphaFoldDB" id="A0A0R1QLK1"/>
<dbReference type="PATRIC" id="fig|1423770.3.peg.754"/>
<keyword evidence="2" id="KW-1185">Reference proteome</keyword>
<proteinExistence type="predicted"/>
<evidence type="ECO:0000313" key="2">
    <source>
        <dbReference type="Proteomes" id="UP000050872"/>
    </source>
</evidence>
<dbReference type="Proteomes" id="UP000050872">
    <property type="component" value="Unassembled WGS sequence"/>
</dbReference>
<protein>
    <submittedName>
        <fullName evidence="1">Uncharacterized protein</fullName>
    </submittedName>
</protein>
<dbReference type="OrthoDB" id="2308450at2"/>
<evidence type="ECO:0000313" key="1">
    <source>
        <dbReference type="EMBL" id="KRL43588.1"/>
    </source>
</evidence>
<accession>A0A0R1QLK1</accession>
<sequence>MEYSKQKLLLALLVKFEISFNKQINESVVNQEVGQYLKTSVDELVQKQYCGSLFDKKIEELISRIDSERLDNKLVLNDYSSRLWTAILEIIKRTTSFETAYSLIDILGEKNTSLKL</sequence>
<dbReference type="EMBL" id="AZEZ01000076">
    <property type="protein sequence ID" value="KRL43588.1"/>
    <property type="molecule type" value="Genomic_DNA"/>
</dbReference>
<dbReference type="RefSeq" id="WP_057888229.1">
    <property type="nucleotide sequence ID" value="NZ_AZEZ01000076.1"/>
</dbReference>
<gene>
    <name evidence="1" type="ORF">FD29_GL000733</name>
</gene>
<comment type="caution">
    <text evidence="1">The sequence shown here is derived from an EMBL/GenBank/DDBJ whole genome shotgun (WGS) entry which is preliminary data.</text>
</comment>